<evidence type="ECO:0000313" key="2">
    <source>
        <dbReference type="Ensembl" id="ENSEBUP00000004072.1"/>
    </source>
</evidence>
<keyword evidence="3" id="KW-1185">Reference proteome</keyword>
<organism evidence="2 3">
    <name type="scientific">Eptatretus burgeri</name>
    <name type="common">Inshore hagfish</name>
    <dbReference type="NCBI Taxonomy" id="7764"/>
    <lineage>
        <taxon>Eukaryota</taxon>
        <taxon>Metazoa</taxon>
        <taxon>Chordata</taxon>
        <taxon>Craniata</taxon>
        <taxon>Vertebrata</taxon>
        <taxon>Cyclostomata</taxon>
        <taxon>Myxini</taxon>
        <taxon>Myxiniformes</taxon>
        <taxon>Myxinidae</taxon>
        <taxon>Eptatretinae</taxon>
        <taxon>Eptatretus</taxon>
    </lineage>
</organism>
<reference evidence="2" key="2">
    <citation type="submission" date="2025-09" db="UniProtKB">
        <authorList>
            <consortium name="Ensembl"/>
        </authorList>
    </citation>
    <scope>IDENTIFICATION</scope>
</reference>
<sequence length="334" mass="33563">MSQPGRPASRKHPMDTATQGMLSPPAMSPAALQRAGTPKSSTPTPTNTPSSTPHPPDARTPTPTAPLAHTPSPQDISTGGTACPPLSAHTPQPLSTLVGHLGQPVATAFASGQGGGMMPLMTIPFPGSGQGPANNPSCGSSSPQMVSTLGHYLVCGAQPLLTPAIVASSSNSLGLIGPTGLIHATQPGVPSPMAFGSLVPGSNSNAQALRSGLSSPLSLLPSCEVSVSGPDGSLTTQQATVISLPSIMPTPQQASGRAGQRMQLSPVLQQQPTSAVAQHQFQQMLQQQMALATLRQQQAAAAVALAGPVPSGGNPAGQHKAKKKRTTPATPPQT</sequence>
<reference evidence="2" key="1">
    <citation type="submission" date="2025-08" db="UniProtKB">
        <authorList>
            <consortium name="Ensembl"/>
        </authorList>
    </citation>
    <scope>IDENTIFICATION</scope>
</reference>
<protein>
    <submittedName>
        <fullName evidence="2">Uncharacterized protein</fullName>
    </submittedName>
</protein>
<feature type="compositionally biased region" description="Low complexity" evidence="1">
    <location>
        <begin position="59"/>
        <end position="73"/>
    </location>
</feature>
<name>A0A8C4N8M6_EPTBU</name>
<accession>A0A8C4N8M6</accession>
<feature type="region of interest" description="Disordered" evidence="1">
    <location>
        <begin position="305"/>
        <end position="334"/>
    </location>
</feature>
<dbReference type="Ensembl" id="ENSEBUT00000004487.1">
    <property type="protein sequence ID" value="ENSEBUP00000004072.1"/>
    <property type="gene ID" value="ENSEBUG00000002906.1"/>
</dbReference>
<feature type="region of interest" description="Disordered" evidence="1">
    <location>
        <begin position="1"/>
        <end position="98"/>
    </location>
</feature>
<dbReference type="AlphaFoldDB" id="A0A8C4N8M6"/>
<evidence type="ECO:0000313" key="3">
    <source>
        <dbReference type="Proteomes" id="UP000694388"/>
    </source>
</evidence>
<dbReference type="Proteomes" id="UP000694388">
    <property type="component" value="Unplaced"/>
</dbReference>
<feature type="compositionally biased region" description="Low complexity" evidence="1">
    <location>
        <begin position="37"/>
        <end position="51"/>
    </location>
</feature>
<evidence type="ECO:0000256" key="1">
    <source>
        <dbReference type="SAM" id="MobiDB-lite"/>
    </source>
</evidence>
<proteinExistence type="predicted"/>